<dbReference type="InterPro" id="IPR044304">
    <property type="entry name" value="NUBPL-like"/>
</dbReference>
<evidence type="ECO:0000313" key="7">
    <source>
        <dbReference type="EMBL" id="GLB29526.1"/>
    </source>
</evidence>
<evidence type="ECO:0000256" key="4">
    <source>
        <dbReference type="ARBA" id="ARBA00023004"/>
    </source>
</evidence>
<dbReference type="PANTHER" id="PTHR42961:SF2">
    <property type="entry name" value="IRON-SULFUR PROTEIN NUBPL"/>
    <property type="match status" value="1"/>
</dbReference>
<sequence>MMSDNSCTHNCSTCGESCGSREEAQTSFLEPLNPSSIVKKVIGVVSGKGGVGKSLVTSMMAAGMNGKGYKTAILDADITGPSIPKAFGLTDIGVGMTPNGLMIPAVSSTGIEVMSANLILDHETDPVIWRGPVIAGAVKQFWQETLWENIDYMFVDMPPGTGDVPLTVFQSLPLDGIIIVTSPQELVSMIVGKAVNMAKKMNIPILGLVENMSYLTCPDCGKQISVFGESHIDEVAEKYGVDVLARIPIDSKIAAAVDAGTVEYLEAPWLKKAIDTAEAV</sequence>
<keyword evidence="5 6" id="KW-0411">Iron-sulfur</keyword>
<keyword evidence="6" id="KW-0378">Hydrolase</keyword>
<evidence type="ECO:0000256" key="2">
    <source>
        <dbReference type="ARBA" id="ARBA00022741"/>
    </source>
</evidence>
<comment type="subunit">
    <text evidence="6">Homodimer.</text>
</comment>
<evidence type="ECO:0000256" key="5">
    <source>
        <dbReference type="ARBA" id="ARBA00023014"/>
    </source>
</evidence>
<dbReference type="HAMAP" id="MF_02040">
    <property type="entry name" value="Mrp_NBP35"/>
    <property type="match status" value="1"/>
</dbReference>
<dbReference type="CDD" id="cd02037">
    <property type="entry name" value="Mrp_NBP35"/>
    <property type="match status" value="1"/>
</dbReference>
<evidence type="ECO:0000256" key="3">
    <source>
        <dbReference type="ARBA" id="ARBA00022840"/>
    </source>
</evidence>
<name>A0ABQ5M3P8_9FIRM</name>
<keyword evidence="3 6" id="KW-0067">ATP-binding</keyword>
<dbReference type="Pfam" id="PF10609">
    <property type="entry name" value="ParA"/>
    <property type="match status" value="1"/>
</dbReference>
<protein>
    <recommendedName>
        <fullName evidence="6">Iron-sulfur cluster carrier protein</fullName>
    </recommendedName>
</protein>
<proteinExistence type="inferred from homology"/>
<dbReference type="PANTHER" id="PTHR42961">
    <property type="entry name" value="IRON-SULFUR PROTEIN NUBPL"/>
    <property type="match status" value="1"/>
</dbReference>
<dbReference type="InterPro" id="IPR033756">
    <property type="entry name" value="YlxH/NBP35"/>
</dbReference>
<dbReference type="SUPFAM" id="SSF52540">
    <property type="entry name" value="P-loop containing nucleoside triphosphate hydrolases"/>
    <property type="match status" value="1"/>
</dbReference>
<dbReference type="InterPro" id="IPR027417">
    <property type="entry name" value="P-loop_NTPase"/>
</dbReference>
<dbReference type="Proteomes" id="UP001419084">
    <property type="component" value="Unassembled WGS sequence"/>
</dbReference>
<keyword evidence="4 6" id="KW-0408">Iron</keyword>
<evidence type="ECO:0000256" key="1">
    <source>
        <dbReference type="ARBA" id="ARBA00022723"/>
    </source>
</evidence>
<dbReference type="EMBL" id="BRPJ01000029">
    <property type="protein sequence ID" value="GLB29526.1"/>
    <property type="molecule type" value="Genomic_DNA"/>
</dbReference>
<comment type="caution">
    <text evidence="7">The sequence shown here is derived from an EMBL/GenBank/DDBJ whole genome shotgun (WGS) entry which is preliminary data.</text>
</comment>
<gene>
    <name evidence="7" type="ORF">LAD12857_14490</name>
</gene>
<evidence type="ECO:0000256" key="6">
    <source>
        <dbReference type="HAMAP-Rule" id="MF_02040"/>
    </source>
</evidence>
<accession>A0ABQ5M3P8</accession>
<organism evidence="7 8">
    <name type="scientific">Lacrimispora amygdalina</name>
    <dbReference type="NCBI Taxonomy" id="253257"/>
    <lineage>
        <taxon>Bacteria</taxon>
        <taxon>Bacillati</taxon>
        <taxon>Bacillota</taxon>
        <taxon>Clostridia</taxon>
        <taxon>Lachnospirales</taxon>
        <taxon>Lachnospiraceae</taxon>
        <taxon>Lacrimispora</taxon>
    </lineage>
</organism>
<keyword evidence="1 6" id="KW-0479">Metal-binding</keyword>
<evidence type="ECO:0000313" key="8">
    <source>
        <dbReference type="Proteomes" id="UP001419084"/>
    </source>
</evidence>
<dbReference type="Gene3D" id="3.40.50.300">
    <property type="entry name" value="P-loop containing nucleotide triphosphate hydrolases"/>
    <property type="match status" value="1"/>
</dbReference>
<feature type="binding site" evidence="6">
    <location>
        <begin position="47"/>
        <end position="54"/>
    </location>
    <ligand>
        <name>ATP</name>
        <dbReference type="ChEBI" id="CHEBI:30616"/>
    </ligand>
</feature>
<comment type="similarity">
    <text evidence="6">Belongs to the Mrp/NBP35 ATP-binding proteins family.</text>
</comment>
<dbReference type="InterPro" id="IPR019591">
    <property type="entry name" value="Mrp/NBP35_ATP-bd"/>
</dbReference>
<keyword evidence="8" id="KW-1185">Reference proteome</keyword>
<comment type="function">
    <text evidence="6">Binds and transfers iron-sulfur (Fe-S) clusters to target apoproteins. Can hydrolyze ATP.</text>
</comment>
<reference evidence="7 8" key="1">
    <citation type="journal article" date="2024" name="Int. J. Syst. Evol. Microbiol.">
        <title>Lacrimispora brassicae sp. nov. isolated from fermented cabbage, and proposal of Clostridium indicum Gundawar et al. 2019 and Clostridium methoxybenzovorans Mechichi et al. 1999 as heterotypic synonyms of Lacrimispora amygdalina (Parshina et al. 2003) Haas and Blanchard 2020 and Lacrimispora indolis (McClung and McCoy 1957) Haas and Blanchard 2020, respectively.</title>
        <authorList>
            <person name="Kobayashi H."/>
            <person name="Tanizawa Y."/>
            <person name="Sakamoto M."/>
            <person name="Ohkuma M."/>
            <person name="Tohno M."/>
        </authorList>
    </citation>
    <scope>NUCLEOTIDE SEQUENCE [LARGE SCALE GENOMIC DNA]</scope>
    <source>
        <strain evidence="7 8">DSM 12857</strain>
    </source>
</reference>
<keyword evidence="2 6" id="KW-0547">Nucleotide-binding</keyword>